<evidence type="ECO:0000256" key="8">
    <source>
        <dbReference type="SAM" id="Coils"/>
    </source>
</evidence>
<proteinExistence type="inferred from homology"/>
<reference evidence="11" key="1">
    <citation type="journal article" date="2019" name="Int. J. Syst. Evol. Microbiol.">
        <title>The Global Catalogue of Microorganisms (GCM) 10K type strain sequencing project: providing services to taxonomists for standard genome sequencing and annotation.</title>
        <authorList>
            <consortium name="The Broad Institute Genomics Platform"/>
            <consortium name="The Broad Institute Genome Sequencing Center for Infectious Disease"/>
            <person name="Wu L."/>
            <person name="Ma J."/>
        </authorList>
    </citation>
    <scope>NUCLEOTIDE SEQUENCE [LARGE SCALE GENOMIC DNA]</scope>
    <source>
        <strain evidence="11">JCM 15089</strain>
    </source>
</reference>
<keyword evidence="4" id="KW-0813">Transport</keyword>
<organism evidence="10 11">
    <name type="scientific">Rhizomicrobium electricum</name>
    <dbReference type="NCBI Taxonomy" id="480070"/>
    <lineage>
        <taxon>Bacteria</taxon>
        <taxon>Pseudomonadati</taxon>
        <taxon>Pseudomonadota</taxon>
        <taxon>Alphaproteobacteria</taxon>
        <taxon>Micropepsales</taxon>
        <taxon>Micropepsaceae</taxon>
        <taxon>Rhizomicrobium</taxon>
    </lineage>
</organism>
<comment type="similarity">
    <text evidence="2">Belongs to the FliH family.</text>
</comment>
<feature type="coiled-coil region" evidence="8">
    <location>
        <begin position="69"/>
        <end position="96"/>
    </location>
</feature>
<evidence type="ECO:0000256" key="4">
    <source>
        <dbReference type="ARBA" id="ARBA00022448"/>
    </source>
</evidence>
<comment type="function">
    <text evidence="1">Needed for flagellar regrowth and assembly.</text>
</comment>
<evidence type="ECO:0000313" key="10">
    <source>
        <dbReference type="EMBL" id="GAA0575334.1"/>
    </source>
</evidence>
<accession>A0ABP3PTJ2</accession>
<gene>
    <name evidence="10" type="ORF">GCM10008942_25190</name>
</gene>
<dbReference type="PANTHER" id="PTHR34982">
    <property type="entry name" value="YOP PROTEINS TRANSLOCATION PROTEIN L"/>
    <property type="match status" value="1"/>
</dbReference>
<dbReference type="Proteomes" id="UP001499951">
    <property type="component" value="Unassembled WGS sequence"/>
</dbReference>
<dbReference type="EMBL" id="BAAADD010000006">
    <property type="protein sequence ID" value="GAA0575334.1"/>
    <property type="molecule type" value="Genomic_DNA"/>
</dbReference>
<evidence type="ECO:0000259" key="9">
    <source>
        <dbReference type="Pfam" id="PF02108"/>
    </source>
</evidence>
<evidence type="ECO:0000256" key="6">
    <source>
        <dbReference type="ARBA" id="ARBA00022927"/>
    </source>
</evidence>
<protein>
    <recommendedName>
        <fullName evidence="3">Flagellar assembly protein FliH</fullName>
    </recommendedName>
</protein>
<evidence type="ECO:0000256" key="1">
    <source>
        <dbReference type="ARBA" id="ARBA00003041"/>
    </source>
</evidence>
<evidence type="ECO:0000256" key="3">
    <source>
        <dbReference type="ARBA" id="ARBA00016507"/>
    </source>
</evidence>
<dbReference type="InterPro" id="IPR018035">
    <property type="entry name" value="Flagellar_FliH/T3SS_HrpE"/>
</dbReference>
<keyword evidence="8" id="KW-0175">Coiled coil</keyword>
<dbReference type="PANTHER" id="PTHR34982:SF1">
    <property type="entry name" value="FLAGELLAR ASSEMBLY PROTEIN FLIH"/>
    <property type="match status" value="1"/>
</dbReference>
<evidence type="ECO:0000256" key="5">
    <source>
        <dbReference type="ARBA" id="ARBA00022795"/>
    </source>
</evidence>
<keyword evidence="5" id="KW-1005">Bacterial flagellum biogenesis</keyword>
<name>A0ABP3PTJ2_9PROT</name>
<evidence type="ECO:0000256" key="7">
    <source>
        <dbReference type="ARBA" id="ARBA00023225"/>
    </source>
</evidence>
<keyword evidence="6" id="KW-0653">Protein transport</keyword>
<dbReference type="Pfam" id="PF02108">
    <property type="entry name" value="FliH"/>
    <property type="match status" value="1"/>
</dbReference>
<evidence type="ECO:0000256" key="2">
    <source>
        <dbReference type="ARBA" id="ARBA00006602"/>
    </source>
</evidence>
<feature type="domain" description="Flagellar assembly protein FliH/Type III secretion system HrpE" evidence="9">
    <location>
        <begin position="63"/>
        <end position="176"/>
    </location>
</feature>
<keyword evidence="11" id="KW-1185">Reference proteome</keyword>
<dbReference type="RefSeq" id="WP_166935577.1">
    <property type="nucleotide sequence ID" value="NZ_BAAADD010000006.1"/>
</dbReference>
<evidence type="ECO:0000313" key="11">
    <source>
        <dbReference type="Proteomes" id="UP001499951"/>
    </source>
</evidence>
<comment type="caution">
    <text evidence="10">The sequence shown here is derived from an EMBL/GenBank/DDBJ whole genome shotgun (WGS) entry which is preliminary data.</text>
</comment>
<keyword evidence="7" id="KW-1006">Bacterial flagellum protein export</keyword>
<sequence>MSAEPQKFKFDVEFRPEGDLVSNAARARQRKILTQEELDAMLSRARHDGMKVGQVRAAEQVAAAVEQLCAVVQQSVGSAQNQIEELRQEAAQLALVCARKLAAEAVAALPQADVEAAVYEAIHQAITEPRIVLRAAPNVVAAIKDKLEDLARDCGYEGRIVASPEPGMMDGDCRIEWRGGGAERSMNHLAEAIGEVIARRFSQISAQKG</sequence>
<dbReference type="InterPro" id="IPR051472">
    <property type="entry name" value="T3SS_Stator/FliH"/>
</dbReference>